<evidence type="ECO:0000313" key="2">
    <source>
        <dbReference type="Proteomes" id="UP000185934"/>
    </source>
</evidence>
<name>A0A1P8F757_9CHLR</name>
<keyword evidence="2" id="KW-1185">Reference proteome</keyword>
<dbReference type="RefSeq" id="WP_076003979.1">
    <property type="nucleotide sequence ID" value="NZ_CP018258.1"/>
</dbReference>
<gene>
    <name evidence="1" type="ORF">Dform_00939</name>
</gene>
<organism evidence="1 2">
    <name type="scientific">Dehalogenimonas formicexedens</name>
    <dbReference type="NCBI Taxonomy" id="1839801"/>
    <lineage>
        <taxon>Bacteria</taxon>
        <taxon>Bacillati</taxon>
        <taxon>Chloroflexota</taxon>
        <taxon>Dehalococcoidia</taxon>
        <taxon>Dehalococcoidales</taxon>
        <taxon>Dehalococcoidaceae</taxon>
        <taxon>Dehalogenimonas</taxon>
    </lineage>
</organism>
<protein>
    <submittedName>
        <fullName evidence="1">Uncharacterized protein</fullName>
    </submittedName>
</protein>
<reference evidence="2" key="1">
    <citation type="submission" date="2016-11" db="EMBL/GenBank/DDBJ databases">
        <title>Dehalogenimonas formicexedens sp. nov., a chlorinated alkane respiring bacterium isolated from contaminated groundwater.</title>
        <authorList>
            <person name="Key T.A."/>
            <person name="Bowman K.S."/>
            <person name="Lee I."/>
            <person name="Chun J."/>
            <person name="Albuquerque L."/>
            <person name="da Costa M.S."/>
            <person name="Rainey F.A."/>
            <person name="Moe W.M."/>
        </authorList>
    </citation>
    <scope>NUCLEOTIDE SEQUENCE [LARGE SCALE GENOMIC DNA]</scope>
    <source>
        <strain evidence="2">NSZ-14</strain>
    </source>
</reference>
<proteinExistence type="predicted"/>
<evidence type="ECO:0000313" key="1">
    <source>
        <dbReference type="EMBL" id="APV44280.1"/>
    </source>
</evidence>
<accession>A0A1P8F757</accession>
<dbReference type="EMBL" id="CP018258">
    <property type="protein sequence ID" value="APV44280.1"/>
    <property type="molecule type" value="Genomic_DNA"/>
</dbReference>
<sequence>MELSRLFDGRKFMWDGKEYHSATESREQEEHYRSLGFEVRSLNEGDMHYLYTRRVVLNSLG</sequence>
<dbReference type="OrthoDB" id="166057at2"/>
<dbReference type="KEGG" id="dfo:Dform_00939"/>
<dbReference type="STRING" id="1839801.Dform_00939"/>
<dbReference type="AlphaFoldDB" id="A0A1P8F757"/>
<dbReference type="Proteomes" id="UP000185934">
    <property type="component" value="Chromosome"/>
</dbReference>